<reference evidence="7 8" key="1">
    <citation type="journal article" date="2015" name="Biotechnol. Bioeng.">
        <title>Genome sequence and phenotypic characterization of Caulobacter segnis.</title>
        <authorList>
            <person name="Patel S."/>
            <person name="Fletcher B."/>
            <person name="Scott D.C."/>
            <person name="Ely B."/>
        </authorList>
    </citation>
    <scope>NUCLEOTIDE SEQUENCE [LARGE SCALE GENOMIC DNA]</scope>
    <source>
        <strain evidence="7 8">TK0059</strain>
    </source>
</reference>
<evidence type="ECO:0000256" key="1">
    <source>
        <dbReference type="ARBA" id="ARBA00004141"/>
    </source>
</evidence>
<keyword evidence="4 5" id="KW-0472">Membrane</keyword>
<evidence type="ECO:0000256" key="4">
    <source>
        <dbReference type="ARBA" id="ARBA00023136"/>
    </source>
</evidence>
<keyword evidence="8" id="KW-1185">Reference proteome</keyword>
<feature type="transmembrane region" description="Helical" evidence="5">
    <location>
        <begin position="237"/>
        <end position="257"/>
    </location>
</feature>
<dbReference type="Gene3D" id="1.20.1250.20">
    <property type="entry name" value="MFS general substrate transporter like domains"/>
    <property type="match status" value="2"/>
</dbReference>
<dbReference type="Proteomes" id="UP000240527">
    <property type="component" value="Chromosome"/>
</dbReference>
<dbReference type="PROSITE" id="PS50850">
    <property type="entry name" value="MFS"/>
    <property type="match status" value="1"/>
</dbReference>
<dbReference type="InterPro" id="IPR020846">
    <property type="entry name" value="MFS_dom"/>
</dbReference>
<evidence type="ECO:0000313" key="8">
    <source>
        <dbReference type="Proteomes" id="UP000240527"/>
    </source>
</evidence>
<accession>A0ABN5IX89</accession>
<feature type="transmembrane region" description="Helical" evidence="5">
    <location>
        <begin position="64"/>
        <end position="82"/>
    </location>
</feature>
<dbReference type="InterPro" id="IPR036259">
    <property type="entry name" value="MFS_trans_sf"/>
</dbReference>
<keyword evidence="2 5" id="KW-0812">Transmembrane</keyword>
<evidence type="ECO:0000256" key="2">
    <source>
        <dbReference type="ARBA" id="ARBA00022692"/>
    </source>
</evidence>
<organism evidence="7 8">
    <name type="scientific">Caulobacter segnis</name>
    <dbReference type="NCBI Taxonomy" id="88688"/>
    <lineage>
        <taxon>Bacteria</taxon>
        <taxon>Pseudomonadati</taxon>
        <taxon>Pseudomonadota</taxon>
        <taxon>Alphaproteobacteria</taxon>
        <taxon>Caulobacterales</taxon>
        <taxon>Caulobacteraceae</taxon>
        <taxon>Caulobacter</taxon>
    </lineage>
</organism>
<dbReference type="Pfam" id="PF07690">
    <property type="entry name" value="MFS_1"/>
    <property type="match status" value="1"/>
</dbReference>
<keyword evidence="3 5" id="KW-1133">Transmembrane helix</keyword>
<feature type="transmembrane region" description="Helical" evidence="5">
    <location>
        <begin position="386"/>
        <end position="405"/>
    </location>
</feature>
<dbReference type="EMBL" id="CP027850">
    <property type="protein sequence ID" value="AVQ03171.1"/>
    <property type="molecule type" value="Genomic_DNA"/>
</dbReference>
<evidence type="ECO:0000256" key="3">
    <source>
        <dbReference type="ARBA" id="ARBA00022989"/>
    </source>
</evidence>
<feature type="transmembrane region" description="Helical" evidence="5">
    <location>
        <begin position="356"/>
        <end position="380"/>
    </location>
</feature>
<evidence type="ECO:0000259" key="6">
    <source>
        <dbReference type="PROSITE" id="PS50850"/>
    </source>
</evidence>
<dbReference type="SUPFAM" id="SSF103473">
    <property type="entry name" value="MFS general substrate transporter"/>
    <property type="match status" value="1"/>
</dbReference>
<proteinExistence type="predicted"/>
<sequence>MRGPGKLKLPIASRNCAMARSVSNTIITPALCFLAALVEGYDLQSAGLAAPQLAKVYGLSPQMLGMVFSASTLGLLLGAVVCGRLSDLIGRKGLLVTALLTFGLFSIATALAPDVPSLLAMRFLTGLGLGGAFPVLIALVAASGDPRTQARRVTMVTAGMPLGGALAGMLVATQRGLDWATIFHVGGITPLVLAVVVAWAMREPTMPQNLDLAAPAPVRAASTRTVLFGGGRAVPTLALWISSFGTLVVLYLLLNWLPTLMISRGLARADALIAAAAFSGAGAMGTLVLGSLLSHQRRGGLLGGVYGGLALGLAVLAGGVIAPIAAAALAGFFVIGAQFVLYGLSAEPYPPSMKGTGAGASVAAGRLGAMAGPMIAGAVLTAGGTASQVLALLLPIAVVAFIATLPLSWRSRRASAVEASAGPG</sequence>
<feature type="transmembrane region" description="Helical" evidence="5">
    <location>
        <begin position="300"/>
        <end position="318"/>
    </location>
</feature>
<feature type="transmembrane region" description="Helical" evidence="5">
    <location>
        <begin position="94"/>
        <end position="113"/>
    </location>
</feature>
<comment type="subcellular location">
    <subcellularLocation>
        <location evidence="1">Membrane</location>
        <topology evidence="1">Multi-pass membrane protein</topology>
    </subcellularLocation>
</comment>
<gene>
    <name evidence="7" type="ORF">B7G68_15735</name>
</gene>
<feature type="transmembrane region" description="Helical" evidence="5">
    <location>
        <begin position="119"/>
        <end position="141"/>
    </location>
</feature>
<feature type="transmembrane region" description="Helical" evidence="5">
    <location>
        <begin position="153"/>
        <end position="173"/>
    </location>
</feature>
<evidence type="ECO:0000313" key="7">
    <source>
        <dbReference type="EMBL" id="AVQ03171.1"/>
    </source>
</evidence>
<dbReference type="InterPro" id="IPR011701">
    <property type="entry name" value="MFS"/>
</dbReference>
<name>A0ABN5IX89_9CAUL</name>
<feature type="transmembrane region" description="Helical" evidence="5">
    <location>
        <begin position="179"/>
        <end position="200"/>
    </location>
</feature>
<feature type="transmembrane region" description="Helical" evidence="5">
    <location>
        <begin position="324"/>
        <end position="344"/>
    </location>
</feature>
<dbReference type="PANTHER" id="PTHR23508">
    <property type="entry name" value="CARBOXYLIC ACID TRANSPORTER PROTEIN HOMOLOG"/>
    <property type="match status" value="1"/>
</dbReference>
<dbReference type="PANTHER" id="PTHR23508:SF10">
    <property type="entry name" value="CARBOXYLIC ACID TRANSPORTER PROTEIN HOMOLOG"/>
    <property type="match status" value="1"/>
</dbReference>
<evidence type="ECO:0000256" key="5">
    <source>
        <dbReference type="SAM" id="Phobius"/>
    </source>
</evidence>
<feature type="transmembrane region" description="Helical" evidence="5">
    <location>
        <begin position="269"/>
        <end position="293"/>
    </location>
</feature>
<feature type="domain" description="Major facilitator superfamily (MFS) profile" evidence="6">
    <location>
        <begin position="28"/>
        <end position="412"/>
    </location>
</feature>
<protein>
    <submittedName>
        <fullName evidence="7">MFS transporter</fullName>
    </submittedName>
</protein>